<organism evidence="5 6">
    <name type="scientific">Paramicrobacterium agarici</name>
    <dbReference type="NCBI Taxonomy" id="630514"/>
    <lineage>
        <taxon>Bacteria</taxon>
        <taxon>Bacillati</taxon>
        <taxon>Actinomycetota</taxon>
        <taxon>Actinomycetes</taxon>
        <taxon>Micrococcales</taxon>
        <taxon>Microbacteriaceae</taxon>
        <taxon>Paramicrobacterium</taxon>
    </lineage>
</organism>
<name>A0A2A9DYG0_9MICO</name>
<dbReference type="PANTHER" id="PTHR10695:SF46">
    <property type="entry name" value="BIFUNCTIONAL COENZYME A SYNTHASE-RELATED"/>
    <property type="match status" value="1"/>
</dbReference>
<comment type="function">
    <text evidence="3">Catalyzes the phosphorylation of the 3'-hydroxyl group of dephosphocoenzyme A to form coenzyme A.</text>
</comment>
<dbReference type="GO" id="GO:0005737">
    <property type="term" value="C:cytoplasm"/>
    <property type="evidence" value="ECO:0007669"/>
    <property type="project" value="UniProtKB-SubCell"/>
</dbReference>
<evidence type="ECO:0000256" key="4">
    <source>
        <dbReference type="NCBIfam" id="TIGR00152"/>
    </source>
</evidence>
<reference evidence="5 6" key="1">
    <citation type="submission" date="2017-10" db="EMBL/GenBank/DDBJ databases">
        <title>Sequencing the genomes of 1000 actinobacteria strains.</title>
        <authorList>
            <person name="Klenk H.-P."/>
        </authorList>
    </citation>
    <scope>NUCLEOTIDE SEQUENCE [LARGE SCALE GENOMIC DNA]</scope>
    <source>
        <strain evidence="5 6">DSM 21798</strain>
    </source>
</reference>
<sequence length="201" mass="21646">MLVGLTGGIASGKSTVAAMLRDRGAVIVDADVLAREAVAPGTEALRSIRERFGEDIVHLDGSLNRAALGRIVFGDAAAREDLNTIVHPAVRELAQERFRDAADADPHAIIVYDVPLLAETGMAGQFDLVVLADASAAVRRQRLVDIRGLAPDEASRRVEAQAPDDERRRIADAVIDTTTSLEATRDAVDELWRRLNSETDS</sequence>
<gene>
    <name evidence="3" type="primary">coaE</name>
    <name evidence="5" type="ORF">ATJ78_2317</name>
</gene>
<dbReference type="GO" id="GO:0004140">
    <property type="term" value="F:dephospho-CoA kinase activity"/>
    <property type="evidence" value="ECO:0007669"/>
    <property type="project" value="UniProtKB-UniRule"/>
</dbReference>
<dbReference type="PROSITE" id="PS51219">
    <property type="entry name" value="DPCK"/>
    <property type="match status" value="1"/>
</dbReference>
<feature type="binding site" evidence="3">
    <location>
        <begin position="10"/>
        <end position="15"/>
    </location>
    <ligand>
        <name>ATP</name>
        <dbReference type="ChEBI" id="CHEBI:30616"/>
    </ligand>
</feature>
<evidence type="ECO:0000256" key="2">
    <source>
        <dbReference type="ARBA" id="ARBA00022840"/>
    </source>
</evidence>
<evidence type="ECO:0000256" key="3">
    <source>
        <dbReference type="HAMAP-Rule" id="MF_00376"/>
    </source>
</evidence>
<keyword evidence="1 3" id="KW-0547">Nucleotide-binding</keyword>
<evidence type="ECO:0000313" key="6">
    <source>
        <dbReference type="Proteomes" id="UP000221369"/>
    </source>
</evidence>
<keyword evidence="3" id="KW-0963">Cytoplasm</keyword>
<comment type="subcellular location">
    <subcellularLocation>
        <location evidence="3">Cytoplasm</location>
    </subcellularLocation>
</comment>
<dbReference type="UniPathway" id="UPA00241">
    <property type="reaction ID" value="UER00356"/>
</dbReference>
<evidence type="ECO:0000313" key="5">
    <source>
        <dbReference type="EMBL" id="PFG31351.1"/>
    </source>
</evidence>
<dbReference type="EMBL" id="PDJE01000001">
    <property type="protein sequence ID" value="PFG31351.1"/>
    <property type="molecule type" value="Genomic_DNA"/>
</dbReference>
<accession>A0A2A9DYG0</accession>
<dbReference type="InterPro" id="IPR027417">
    <property type="entry name" value="P-loop_NTPase"/>
</dbReference>
<dbReference type="NCBIfam" id="NF002879">
    <property type="entry name" value="PRK03333.1"/>
    <property type="match status" value="1"/>
</dbReference>
<dbReference type="Pfam" id="PF01121">
    <property type="entry name" value="CoaE"/>
    <property type="match status" value="1"/>
</dbReference>
<dbReference type="NCBIfam" id="TIGR00152">
    <property type="entry name" value="dephospho-CoA kinase"/>
    <property type="match status" value="1"/>
</dbReference>
<keyword evidence="3" id="KW-0173">Coenzyme A biosynthesis</keyword>
<dbReference type="CDD" id="cd02022">
    <property type="entry name" value="DPCK"/>
    <property type="match status" value="1"/>
</dbReference>
<comment type="caution">
    <text evidence="5">The sequence shown here is derived from an EMBL/GenBank/DDBJ whole genome shotgun (WGS) entry which is preliminary data.</text>
</comment>
<protein>
    <recommendedName>
        <fullName evidence="3 4">Dephospho-CoA kinase</fullName>
        <ecNumber evidence="3 4">2.7.1.24</ecNumber>
    </recommendedName>
    <alternativeName>
        <fullName evidence="3">Dephosphocoenzyme A kinase</fullName>
    </alternativeName>
</protein>
<dbReference type="HAMAP" id="MF_00376">
    <property type="entry name" value="Dephospho_CoA_kinase"/>
    <property type="match status" value="1"/>
</dbReference>
<keyword evidence="2 3" id="KW-0067">ATP-binding</keyword>
<dbReference type="PANTHER" id="PTHR10695">
    <property type="entry name" value="DEPHOSPHO-COA KINASE-RELATED"/>
    <property type="match status" value="1"/>
</dbReference>
<keyword evidence="6" id="KW-1185">Reference proteome</keyword>
<proteinExistence type="inferred from homology"/>
<dbReference type="SUPFAM" id="SSF52540">
    <property type="entry name" value="P-loop containing nucleoside triphosphate hydrolases"/>
    <property type="match status" value="1"/>
</dbReference>
<comment type="catalytic activity">
    <reaction evidence="3">
        <text>3'-dephospho-CoA + ATP = ADP + CoA + H(+)</text>
        <dbReference type="Rhea" id="RHEA:18245"/>
        <dbReference type="ChEBI" id="CHEBI:15378"/>
        <dbReference type="ChEBI" id="CHEBI:30616"/>
        <dbReference type="ChEBI" id="CHEBI:57287"/>
        <dbReference type="ChEBI" id="CHEBI:57328"/>
        <dbReference type="ChEBI" id="CHEBI:456216"/>
        <dbReference type="EC" id="2.7.1.24"/>
    </reaction>
</comment>
<keyword evidence="3" id="KW-0808">Transferase</keyword>
<comment type="similarity">
    <text evidence="3">Belongs to the CoaE family.</text>
</comment>
<comment type="pathway">
    <text evidence="3">Cofactor biosynthesis; coenzyme A biosynthesis; CoA from (R)-pantothenate: step 5/5.</text>
</comment>
<dbReference type="Gene3D" id="3.40.50.300">
    <property type="entry name" value="P-loop containing nucleotide triphosphate hydrolases"/>
    <property type="match status" value="1"/>
</dbReference>
<dbReference type="GO" id="GO:0015937">
    <property type="term" value="P:coenzyme A biosynthetic process"/>
    <property type="evidence" value="ECO:0007669"/>
    <property type="project" value="UniProtKB-UniRule"/>
</dbReference>
<dbReference type="AlphaFoldDB" id="A0A2A9DYG0"/>
<dbReference type="RefSeq" id="WP_098407865.1">
    <property type="nucleotide sequence ID" value="NZ_PDJE01000001.1"/>
</dbReference>
<dbReference type="EC" id="2.7.1.24" evidence="3 4"/>
<keyword evidence="3 5" id="KW-0418">Kinase</keyword>
<evidence type="ECO:0000256" key="1">
    <source>
        <dbReference type="ARBA" id="ARBA00022741"/>
    </source>
</evidence>
<dbReference type="GO" id="GO:0005524">
    <property type="term" value="F:ATP binding"/>
    <property type="evidence" value="ECO:0007669"/>
    <property type="project" value="UniProtKB-UniRule"/>
</dbReference>
<dbReference type="InterPro" id="IPR001977">
    <property type="entry name" value="Depp_CoAkinase"/>
</dbReference>
<dbReference type="Proteomes" id="UP000221369">
    <property type="component" value="Unassembled WGS sequence"/>
</dbReference>